<evidence type="ECO:0000313" key="2">
    <source>
        <dbReference type="EMBL" id="MBB5035711.1"/>
    </source>
</evidence>
<feature type="compositionally biased region" description="Acidic residues" evidence="1">
    <location>
        <begin position="113"/>
        <end position="125"/>
    </location>
</feature>
<feature type="compositionally biased region" description="Basic and acidic residues" evidence="1">
    <location>
        <begin position="307"/>
        <end position="319"/>
    </location>
</feature>
<protein>
    <submittedName>
        <fullName evidence="2">Uncharacterized protein</fullName>
    </submittedName>
</protein>
<dbReference type="AlphaFoldDB" id="A0A7W7YGD5"/>
<dbReference type="EMBL" id="JACHIG010000025">
    <property type="protein sequence ID" value="MBB5035711.1"/>
    <property type="molecule type" value="Genomic_DNA"/>
</dbReference>
<feature type="compositionally biased region" description="Basic and acidic residues" evidence="1">
    <location>
        <begin position="97"/>
        <end position="112"/>
    </location>
</feature>
<feature type="compositionally biased region" description="Polar residues" evidence="1">
    <location>
        <begin position="270"/>
        <end position="295"/>
    </location>
</feature>
<feature type="region of interest" description="Disordered" evidence="1">
    <location>
        <begin position="1"/>
        <end position="346"/>
    </location>
</feature>
<sequence length="566" mass="61962">MAFLFSSSHLPASRVRRPALEDDDHDENPEAMPRSGGVRASSHLEGRVVEPETTRSAGGSPAPRSSGAGIDWMARLKELAEQQPQRRLADSAAPDSGPRRADEEHEPDAESNHDEDEAPWTEGDEAPEHEKHEESENTSSWYHPPESGSHHPDPDFNVRPEDFGPASPDHGFDQPAQSGRHGMGPNAPTDSGPAGGRTGAFPNSRLFEMRPHPALAKMPGAGEGYAQSMKGGQERAGSDIEDDAQPLAGTRNEFTSSFAALAGTSEKKQQGASQSPTSQNSALMQQMQAENSGMQDTAPPGSSAVQEHNRVRLLDERDPGPPPRQRMDGTNSKNKPRDQYEKEKAAYEKAKAQAAANHAANERNRQTVNAWENYDRAIKLMEMTPEGGKILEHLRNDKNRVFKVVMVNDPIKDSYMGISIKPGAQGQYVNTGKKDEQGREIHVLFLSAPALARNAVKPNGQTDPDAEALEDVWHELYHASERHLAGTADPLALGTTRNVDRLSQQQSSHERRAVRFENIIRARNGGVRMKNKYGGRYVKGPDGQTRIVDVINVPEAQPPWLAAPKQ</sequence>
<evidence type="ECO:0000256" key="1">
    <source>
        <dbReference type="SAM" id="MobiDB-lite"/>
    </source>
</evidence>
<comment type="caution">
    <text evidence="2">The sequence shown here is derived from an EMBL/GenBank/DDBJ whole genome shotgun (WGS) entry which is preliminary data.</text>
</comment>
<accession>A0A7W7YGD5</accession>
<feature type="compositionally biased region" description="Polar residues" evidence="1">
    <location>
        <begin position="1"/>
        <end position="10"/>
    </location>
</feature>
<proteinExistence type="predicted"/>
<dbReference type="Proteomes" id="UP000590740">
    <property type="component" value="Unassembled WGS sequence"/>
</dbReference>
<gene>
    <name evidence="2" type="ORF">HNQ65_005325</name>
</gene>
<feature type="compositionally biased region" description="Basic and acidic residues" evidence="1">
    <location>
        <begin position="126"/>
        <end position="135"/>
    </location>
</feature>
<feature type="compositionally biased region" description="Basic and acidic residues" evidence="1">
    <location>
        <begin position="42"/>
        <end position="53"/>
    </location>
</feature>
<keyword evidence="3" id="KW-1185">Reference proteome</keyword>
<feature type="compositionally biased region" description="Basic and acidic residues" evidence="1">
    <location>
        <begin position="335"/>
        <end position="346"/>
    </location>
</feature>
<dbReference type="RefSeq" id="WP_184344778.1">
    <property type="nucleotide sequence ID" value="NZ_JACHIG010000025.1"/>
</dbReference>
<reference evidence="2 3" key="1">
    <citation type="submission" date="2020-08" db="EMBL/GenBank/DDBJ databases">
        <title>Genomic Encyclopedia of Type Strains, Phase IV (KMG-IV): sequencing the most valuable type-strain genomes for metagenomic binning, comparative biology and taxonomic classification.</title>
        <authorList>
            <person name="Goeker M."/>
        </authorList>
    </citation>
    <scope>NUCLEOTIDE SEQUENCE [LARGE SCALE GENOMIC DNA]</scope>
    <source>
        <strain evidence="2 3">DSM 12252</strain>
    </source>
</reference>
<feature type="compositionally biased region" description="Basic and acidic residues" evidence="1">
    <location>
        <begin position="148"/>
        <end position="162"/>
    </location>
</feature>
<evidence type="ECO:0000313" key="3">
    <source>
        <dbReference type="Proteomes" id="UP000590740"/>
    </source>
</evidence>
<name>A0A7W7YGD5_9BACT</name>
<feature type="compositionally biased region" description="Low complexity" evidence="1">
    <location>
        <begin position="55"/>
        <end position="69"/>
    </location>
</feature>
<organism evidence="2 3">
    <name type="scientific">Prosthecobacter vanneervenii</name>
    <dbReference type="NCBI Taxonomy" id="48466"/>
    <lineage>
        <taxon>Bacteria</taxon>
        <taxon>Pseudomonadati</taxon>
        <taxon>Verrucomicrobiota</taxon>
        <taxon>Verrucomicrobiia</taxon>
        <taxon>Verrucomicrobiales</taxon>
        <taxon>Verrucomicrobiaceae</taxon>
        <taxon>Prosthecobacter</taxon>
    </lineage>
</organism>